<evidence type="ECO:0000256" key="3">
    <source>
        <dbReference type="ARBA" id="ARBA00022989"/>
    </source>
</evidence>
<dbReference type="InterPro" id="IPR005178">
    <property type="entry name" value="Ostalpha/TMEM184C"/>
</dbReference>
<comment type="subcellular location">
    <subcellularLocation>
        <location evidence="1">Membrane</location>
        <topology evidence="1">Multi-pass membrane protein</topology>
    </subcellularLocation>
</comment>
<dbReference type="RefSeq" id="XP_046058691.1">
    <property type="nucleotide sequence ID" value="XM_046207712.1"/>
</dbReference>
<dbReference type="EMBL" id="JAEUBE010000439">
    <property type="protein sequence ID" value="KAH3661578.1"/>
    <property type="molecule type" value="Genomic_DNA"/>
</dbReference>
<sequence>MSFTTLGVILVVSGITSFISIAISFVAIYLQASNYRKPFEQRLIIRILIIVPLFAVSCYVNLISPSLGKYVEPFREFYEALVIYTFYKLLVLMLGGERQIIQDSIDKPKTKHPRFINMFLSPVEFSDPSQFLFIKRCILQYVWVKPLLYLVFVIGSLVGVYDETDISLTSLYFWTGVAYNLSVTISLYFLAMFWKCLYEELRQFNPWGKFLCVKLIIFASYWQGLLLGVLSWFGVLKPDFDENPSSFLSGMQIQNALLCLEMIFFAILHWRSFPYTDFTADRHENCARISTPLALKDCLFLGDLFYDLKITTLYGDSYNFRNFDSINDNRIYTNSGSFNQKIHDGLRYSSDGKKYWLPDNRTSKGVRRTGSSGSSSKSLRGHSNFVNQYTPLLTTMRSTYIANASESLVEEEEEEDVLNFENLDSEFARDEVLYKLVKSKYISPKLINYPVVFDHRSTTSANRLAKLRQQLDYERVSRKSTLSGQVTTEP</sequence>
<evidence type="ECO:0000256" key="4">
    <source>
        <dbReference type="ARBA" id="ARBA00023136"/>
    </source>
</evidence>
<comment type="caution">
    <text evidence="7">The sequence shown here is derived from an EMBL/GenBank/DDBJ whole genome shotgun (WGS) entry which is preliminary data.</text>
</comment>
<dbReference type="GeneID" id="70238390"/>
<protein>
    <recommendedName>
        <fullName evidence="9">DUF300-domain-containing protein</fullName>
    </recommendedName>
</protein>
<dbReference type="AlphaFoldDB" id="A0A9P8T0A7"/>
<evidence type="ECO:0000313" key="7">
    <source>
        <dbReference type="EMBL" id="KAH3661578.1"/>
    </source>
</evidence>
<dbReference type="Proteomes" id="UP000769157">
    <property type="component" value="Unassembled WGS sequence"/>
</dbReference>
<keyword evidence="2 6" id="KW-0812">Transmembrane</keyword>
<feature type="transmembrane region" description="Helical" evidence="6">
    <location>
        <begin position="173"/>
        <end position="194"/>
    </location>
</feature>
<dbReference type="Pfam" id="PF03619">
    <property type="entry name" value="Solute_trans_a"/>
    <property type="match status" value="1"/>
</dbReference>
<feature type="compositionally biased region" description="Low complexity" evidence="5">
    <location>
        <begin position="368"/>
        <end position="379"/>
    </location>
</feature>
<dbReference type="GO" id="GO:0016020">
    <property type="term" value="C:membrane"/>
    <property type="evidence" value="ECO:0007669"/>
    <property type="project" value="UniProtKB-SubCell"/>
</dbReference>
<evidence type="ECO:0000256" key="6">
    <source>
        <dbReference type="SAM" id="Phobius"/>
    </source>
</evidence>
<reference evidence="7" key="1">
    <citation type="journal article" date="2021" name="Open Biol.">
        <title>Shared evolutionary footprints suggest mitochondrial oxidative damage underlies multiple complex I losses in fungi.</title>
        <authorList>
            <person name="Schikora-Tamarit M.A."/>
            <person name="Marcet-Houben M."/>
            <person name="Nosek J."/>
            <person name="Gabaldon T."/>
        </authorList>
    </citation>
    <scope>NUCLEOTIDE SEQUENCE</scope>
    <source>
        <strain evidence="7">CBS6075</strain>
    </source>
</reference>
<feature type="transmembrane region" description="Helical" evidence="6">
    <location>
        <begin position="247"/>
        <end position="268"/>
    </location>
</feature>
<keyword evidence="4 6" id="KW-0472">Membrane</keyword>
<dbReference type="SMART" id="SM01417">
    <property type="entry name" value="Solute_trans_a"/>
    <property type="match status" value="1"/>
</dbReference>
<accession>A0A9P8T0A7</accession>
<feature type="transmembrane region" description="Helical" evidence="6">
    <location>
        <begin position="142"/>
        <end position="161"/>
    </location>
</feature>
<feature type="region of interest" description="Disordered" evidence="5">
    <location>
        <begin position="360"/>
        <end position="379"/>
    </location>
</feature>
<evidence type="ECO:0000256" key="5">
    <source>
        <dbReference type="SAM" id="MobiDB-lite"/>
    </source>
</evidence>
<dbReference type="PANTHER" id="PTHR23423">
    <property type="entry name" value="ORGANIC SOLUTE TRANSPORTER-RELATED"/>
    <property type="match status" value="1"/>
</dbReference>
<evidence type="ECO:0000313" key="8">
    <source>
        <dbReference type="Proteomes" id="UP000769157"/>
    </source>
</evidence>
<evidence type="ECO:0008006" key="9">
    <source>
        <dbReference type="Google" id="ProtNLM"/>
    </source>
</evidence>
<evidence type="ECO:0000256" key="2">
    <source>
        <dbReference type="ARBA" id="ARBA00022692"/>
    </source>
</evidence>
<feature type="transmembrane region" description="Helical" evidence="6">
    <location>
        <begin position="43"/>
        <end position="62"/>
    </location>
</feature>
<organism evidence="7 8">
    <name type="scientific">Ogataea philodendri</name>
    <dbReference type="NCBI Taxonomy" id="1378263"/>
    <lineage>
        <taxon>Eukaryota</taxon>
        <taxon>Fungi</taxon>
        <taxon>Dikarya</taxon>
        <taxon>Ascomycota</taxon>
        <taxon>Saccharomycotina</taxon>
        <taxon>Pichiomycetes</taxon>
        <taxon>Pichiales</taxon>
        <taxon>Pichiaceae</taxon>
        <taxon>Ogataea</taxon>
    </lineage>
</organism>
<proteinExistence type="predicted"/>
<name>A0A9P8T0A7_9ASCO</name>
<feature type="transmembrane region" description="Helical" evidence="6">
    <location>
        <begin position="6"/>
        <end position="31"/>
    </location>
</feature>
<keyword evidence="3 6" id="KW-1133">Transmembrane helix</keyword>
<evidence type="ECO:0000256" key="1">
    <source>
        <dbReference type="ARBA" id="ARBA00004141"/>
    </source>
</evidence>
<keyword evidence="8" id="KW-1185">Reference proteome</keyword>
<feature type="transmembrane region" description="Helical" evidence="6">
    <location>
        <begin position="215"/>
        <end position="235"/>
    </location>
</feature>
<reference evidence="7" key="2">
    <citation type="submission" date="2021-01" db="EMBL/GenBank/DDBJ databases">
        <authorList>
            <person name="Schikora-Tamarit M.A."/>
        </authorList>
    </citation>
    <scope>NUCLEOTIDE SEQUENCE</scope>
    <source>
        <strain evidence="7">CBS6075</strain>
    </source>
</reference>
<dbReference type="OrthoDB" id="5348404at2759"/>
<gene>
    <name evidence="7" type="ORF">OGAPHI_006426</name>
</gene>